<dbReference type="Gene3D" id="3.10.10.10">
    <property type="entry name" value="HIV Type 1 Reverse Transcriptase, subunit A, domain 1"/>
    <property type="match status" value="1"/>
</dbReference>
<dbReference type="GO" id="GO:0071897">
    <property type="term" value="P:DNA biosynthetic process"/>
    <property type="evidence" value="ECO:0007669"/>
    <property type="project" value="UniProtKB-ARBA"/>
</dbReference>
<dbReference type="AlphaFoldDB" id="A0A4Y2TLX1"/>
<organism evidence="1 2">
    <name type="scientific">Araneus ventricosus</name>
    <name type="common">Orbweaver spider</name>
    <name type="synonym">Epeira ventricosa</name>
    <dbReference type="NCBI Taxonomy" id="182803"/>
    <lineage>
        <taxon>Eukaryota</taxon>
        <taxon>Metazoa</taxon>
        <taxon>Ecdysozoa</taxon>
        <taxon>Arthropoda</taxon>
        <taxon>Chelicerata</taxon>
        <taxon>Arachnida</taxon>
        <taxon>Araneae</taxon>
        <taxon>Araneomorphae</taxon>
        <taxon>Entelegynae</taxon>
        <taxon>Araneoidea</taxon>
        <taxon>Araneidae</taxon>
        <taxon>Araneus</taxon>
    </lineage>
</organism>
<accession>A0A4Y2TLX1</accession>
<name>A0A4Y2TLX1_ARAVE</name>
<sequence length="137" mass="16312">MLLRPVKQWWISSLVLKNFRKHNIYHQPWRIFKYLMEQRRAVKKLLKEFQNLFSTCDADIGLCNMTQHRINTGVHPSIKQYPRRLPLVRKEEADHLVKEMVDNGIIEESSGSWASTIVLVKKKEGSTRFCVDYRQLK</sequence>
<dbReference type="Proteomes" id="UP000499080">
    <property type="component" value="Unassembled WGS sequence"/>
</dbReference>
<dbReference type="OrthoDB" id="6427353at2759"/>
<evidence type="ECO:0000313" key="1">
    <source>
        <dbReference type="EMBL" id="GBO01262.1"/>
    </source>
</evidence>
<dbReference type="SUPFAM" id="SSF56672">
    <property type="entry name" value="DNA/RNA polymerases"/>
    <property type="match status" value="1"/>
</dbReference>
<dbReference type="PANTHER" id="PTHR24559">
    <property type="entry name" value="TRANSPOSON TY3-I GAG-POL POLYPROTEIN"/>
    <property type="match status" value="1"/>
</dbReference>
<evidence type="ECO:0000313" key="2">
    <source>
        <dbReference type="Proteomes" id="UP000499080"/>
    </source>
</evidence>
<protein>
    <recommendedName>
        <fullName evidence="3">Transposon Ty3-I Gag-Pol polyprotein</fullName>
    </recommendedName>
</protein>
<evidence type="ECO:0008006" key="3">
    <source>
        <dbReference type="Google" id="ProtNLM"/>
    </source>
</evidence>
<reference evidence="1 2" key="1">
    <citation type="journal article" date="2019" name="Sci. Rep.">
        <title>Orb-weaving spider Araneus ventricosus genome elucidates the spidroin gene catalogue.</title>
        <authorList>
            <person name="Kono N."/>
            <person name="Nakamura H."/>
            <person name="Ohtoshi R."/>
            <person name="Moran D.A.P."/>
            <person name="Shinohara A."/>
            <person name="Yoshida Y."/>
            <person name="Fujiwara M."/>
            <person name="Mori M."/>
            <person name="Tomita M."/>
            <person name="Arakawa K."/>
        </authorList>
    </citation>
    <scope>NUCLEOTIDE SEQUENCE [LARGE SCALE GENOMIC DNA]</scope>
</reference>
<dbReference type="InterPro" id="IPR053134">
    <property type="entry name" value="RNA-dir_DNA_polymerase"/>
</dbReference>
<comment type="caution">
    <text evidence="1">The sequence shown here is derived from an EMBL/GenBank/DDBJ whole genome shotgun (WGS) entry which is preliminary data.</text>
</comment>
<dbReference type="EMBL" id="BGPR01029472">
    <property type="protein sequence ID" value="GBO01262.1"/>
    <property type="molecule type" value="Genomic_DNA"/>
</dbReference>
<dbReference type="PANTHER" id="PTHR24559:SF444">
    <property type="entry name" value="REVERSE TRANSCRIPTASE DOMAIN-CONTAINING PROTEIN"/>
    <property type="match status" value="1"/>
</dbReference>
<keyword evidence="2" id="KW-1185">Reference proteome</keyword>
<proteinExistence type="predicted"/>
<dbReference type="InterPro" id="IPR043502">
    <property type="entry name" value="DNA/RNA_pol_sf"/>
</dbReference>
<gene>
    <name evidence="1" type="ORF">AVEN_207579_1</name>
</gene>